<feature type="non-terminal residue" evidence="2">
    <location>
        <position position="1"/>
    </location>
</feature>
<dbReference type="EMBL" id="CAJNOH010008690">
    <property type="protein sequence ID" value="CAF1484563.1"/>
    <property type="molecule type" value="Genomic_DNA"/>
</dbReference>
<dbReference type="EMBL" id="CAJNOL010010397">
    <property type="protein sequence ID" value="CAF1649439.1"/>
    <property type="molecule type" value="Genomic_DNA"/>
</dbReference>
<reference evidence="2" key="1">
    <citation type="submission" date="2021-02" db="EMBL/GenBank/DDBJ databases">
        <authorList>
            <person name="Nowell W R."/>
        </authorList>
    </citation>
    <scope>NUCLEOTIDE SEQUENCE</scope>
</reference>
<gene>
    <name evidence="2" type="ORF">JXQ802_LOCUS54362</name>
    <name evidence="1" type="ORF">PYM288_LOCUS37913</name>
</gene>
<accession>A0A816E947</accession>
<proteinExistence type="predicted"/>
<evidence type="ECO:0000313" key="1">
    <source>
        <dbReference type="EMBL" id="CAF1484563.1"/>
    </source>
</evidence>
<sequence>KCNAFEFNNLSNLILDSIRLNINSDNYSMVNSDLILNSKDEDKPIECNKVNSDLFDVIKED</sequence>
<dbReference type="Proteomes" id="UP000663870">
    <property type="component" value="Unassembled WGS sequence"/>
</dbReference>
<dbReference type="Proteomes" id="UP000663854">
    <property type="component" value="Unassembled WGS sequence"/>
</dbReference>
<dbReference type="AlphaFoldDB" id="A0A816E947"/>
<evidence type="ECO:0000313" key="2">
    <source>
        <dbReference type="EMBL" id="CAF1649439.1"/>
    </source>
</evidence>
<name>A0A816E947_9BILA</name>
<comment type="caution">
    <text evidence="2">The sequence shown here is derived from an EMBL/GenBank/DDBJ whole genome shotgun (WGS) entry which is preliminary data.</text>
</comment>
<organism evidence="2 3">
    <name type="scientific">Rotaria sordida</name>
    <dbReference type="NCBI Taxonomy" id="392033"/>
    <lineage>
        <taxon>Eukaryota</taxon>
        <taxon>Metazoa</taxon>
        <taxon>Spiralia</taxon>
        <taxon>Gnathifera</taxon>
        <taxon>Rotifera</taxon>
        <taxon>Eurotatoria</taxon>
        <taxon>Bdelloidea</taxon>
        <taxon>Philodinida</taxon>
        <taxon>Philodinidae</taxon>
        <taxon>Rotaria</taxon>
    </lineage>
</organism>
<keyword evidence="3" id="KW-1185">Reference proteome</keyword>
<evidence type="ECO:0000313" key="3">
    <source>
        <dbReference type="Proteomes" id="UP000663870"/>
    </source>
</evidence>
<protein>
    <submittedName>
        <fullName evidence="2">Uncharacterized protein</fullName>
    </submittedName>
</protein>